<sequence length="73" mass="7849">MRTTLDIDDDVVAAAKELAAIERRSLGSVVSELARRGLTPAKVDVAGELPVIRVPANTPPITPEMVRRALDED</sequence>
<dbReference type="AlphaFoldDB" id="A0A9X3NB41"/>
<dbReference type="RefSeq" id="WP_270027589.1">
    <property type="nucleotide sequence ID" value="NZ_JAPDDP010000048.1"/>
</dbReference>
<reference evidence="1" key="1">
    <citation type="submission" date="2022-10" db="EMBL/GenBank/DDBJ databases">
        <title>The WGS of Solirubrobacter phytolaccae KCTC 29190.</title>
        <authorList>
            <person name="Jiang Z."/>
        </authorList>
    </citation>
    <scope>NUCLEOTIDE SEQUENCE</scope>
    <source>
        <strain evidence="1">KCTC 29190</strain>
    </source>
</reference>
<evidence type="ECO:0000313" key="1">
    <source>
        <dbReference type="EMBL" id="MDA0183193.1"/>
    </source>
</evidence>
<accession>A0A9X3NB41</accession>
<gene>
    <name evidence="1" type="ORF">OJ997_22980</name>
</gene>
<evidence type="ECO:0000313" key="2">
    <source>
        <dbReference type="Proteomes" id="UP001147653"/>
    </source>
</evidence>
<dbReference type="Proteomes" id="UP001147653">
    <property type="component" value="Unassembled WGS sequence"/>
</dbReference>
<protein>
    <submittedName>
        <fullName evidence="1">Antitoxin</fullName>
    </submittedName>
</protein>
<proteinExistence type="predicted"/>
<dbReference type="EMBL" id="JAPDDP010000048">
    <property type="protein sequence ID" value="MDA0183193.1"/>
    <property type="molecule type" value="Genomic_DNA"/>
</dbReference>
<keyword evidence="2" id="KW-1185">Reference proteome</keyword>
<organism evidence="1 2">
    <name type="scientific">Solirubrobacter phytolaccae</name>
    <dbReference type="NCBI Taxonomy" id="1404360"/>
    <lineage>
        <taxon>Bacteria</taxon>
        <taxon>Bacillati</taxon>
        <taxon>Actinomycetota</taxon>
        <taxon>Thermoleophilia</taxon>
        <taxon>Solirubrobacterales</taxon>
        <taxon>Solirubrobacteraceae</taxon>
        <taxon>Solirubrobacter</taxon>
    </lineage>
</organism>
<comment type="caution">
    <text evidence="1">The sequence shown here is derived from an EMBL/GenBank/DDBJ whole genome shotgun (WGS) entry which is preliminary data.</text>
</comment>
<name>A0A9X3NB41_9ACTN</name>